<keyword evidence="3" id="KW-0560">Oxidoreductase</keyword>
<evidence type="ECO:0000259" key="4">
    <source>
        <dbReference type="Pfam" id="PF01011"/>
    </source>
</evidence>
<evidence type="ECO:0000256" key="3">
    <source>
        <dbReference type="ARBA" id="ARBA00023002"/>
    </source>
</evidence>
<evidence type="ECO:0000256" key="1">
    <source>
        <dbReference type="ARBA" id="ARBA00001931"/>
    </source>
</evidence>
<evidence type="ECO:0000256" key="2">
    <source>
        <dbReference type="ARBA" id="ARBA00008156"/>
    </source>
</evidence>
<dbReference type="PANTHER" id="PTHR32303:SF4">
    <property type="entry name" value="QUINOPROTEIN GLUCOSE DEHYDROGENASE"/>
    <property type="match status" value="1"/>
</dbReference>
<name>A0A382BY75_9ZZZZ</name>
<accession>A0A382BY75</accession>
<dbReference type="InterPro" id="IPR002372">
    <property type="entry name" value="PQQ_rpt_dom"/>
</dbReference>
<comment type="similarity">
    <text evidence="2">Belongs to the bacterial PQQ dehydrogenase family.</text>
</comment>
<feature type="domain" description="Pyrrolo-quinoline quinone repeat" evidence="4">
    <location>
        <begin position="39"/>
        <end position="372"/>
    </location>
</feature>
<dbReference type="AlphaFoldDB" id="A0A382BY75"/>
<sequence length="372" mass="41165">MSIVTWRNLLCIFTVAILSLALQAPDGTAQDRGTPTGEWRYWGGDAWSTRYSAADQINRSNFGDLEIGWTFRGDNYGPSVDYIMRATPIYANGKLFTVAGRRRTAIALDPATGETLWMFREPLTTRWERSSRQSHGKGVAYAEVDGRGVIYLVTPAFFLHALDAETGLPLEGFGEPVPLEGFGEYGTVDMLAHLGHPFDPDYGIPETTGYITNTSPPIVVNGVVVVGNSNLTGRLDPRRENVAGDILGFDARTGEHLWKFNVIPQPGEVGHDTWENDAWEWSGNINTWPPLSADPELGIVYVTTDAPTNDYFGGHRPGDNLFGNSVVAIDVRTGERVWHFQAIHHDVWDRDFPHPPQLMDVTVDGEQIPALV</sequence>
<dbReference type="GO" id="GO:0016491">
    <property type="term" value="F:oxidoreductase activity"/>
    <property type="evidence" value="ECO:0007669"/>
    <property type="project" value="UniProtKB-KW"/>
</dbReference>
<dbReference type="InterPro" id="IPR011047">
    <property type="entry name" value="Quinoprotein_ADH-like_sf"/>
</dbReference>
<dbReference type="Pfam" id="PF01011">
    <property type="entry name" value="PQQ"/>
    <property type="match status" value="1"/>
</dbReference>
<dbReference type="EMBL" id="UINC01031935">
    <property type="protein sequence ID" value="SVB18760.1"/>
    <property type="molecule type" value="Genomic_DNA"/>
</dbReference>
<reference evidence="5" key="1">
    <citation type="submission" date="2018-05" db="EMBL/GenBank/DDBJ databases">
        <authorList>
            <person name="Lanie J.A."/>
            <person name="Ng W.-L."/>
            <person name="Kazmierczak K.M."/>
            <person name="Andrzejewski T.M."/>
            <person name="Davidsen T.M."/>
            <person name="Wayne K.J."/>
            <person name="Tettelin H."/>
            <person name="Glass J.I."/>
            <person name="Rusch D."/>
            <person name="Podicherti R."/>
            <person name="Tsui H.-C.T."/>
            <person name="Winkler M.E."/>
        </authorList>
    </citation>
    <scope>NUCLEOTIDE SEQUENCE</scope>
</reference>
<dbReference type="SMART" id="SM00564">
    <property type="entry name" value="PQQ"/>
    <property type="match status" value="3"/>
</dbReference>
<gene>
    <name evidence="5" type="ORF">METZ01_LOCUS171614</name>
</gene>
<dbReference type="PANTHER" id="PTHR32303">
    <property type="entry name" value="QUINOPROTEIN ALCOHOL DEHYDROGENASE (CYTOCHROME C)"/>
    <property type="match status" value="1"/>
</dbReference>
<dbReference type="SUPFAM" id="SSF50998">
    <property type="entry name" value="Quinoprotein alcohol dehydrogenase-like"/>
    <property type="match status" value="1"/>
</dbReference>
<proteinExistence type="inferred from homology"/>
<dbReference type="Gene3D" id="2.140.10.10">
    <property type="entry name" value="Quinoprotein alcohol dehydrogenase-like superfamily"/>
    <property type="match status" value="1"/>
</dbReference>
<protein>
    <recommendedName>
        <fullName evidence="4">Pyrrolo-quinoline quinone repeat domain-containing protein</fullName>
    </recommendedName>
</protein>
<comment type="cofactor">
    <cofactor evidence="1">
        <name>pyrroloquinoline quinone</name>
        <dbReference type="ChEBI" id="CHEBI:58442"/>
    </cofactor>
</comment>
<dbReference type="InterPro" id="IPR018391">
    <property type="entry name" value="PQQ_b-propeller_rpt"/>
</dbReference>
<organism evidence="5">
    <name type="scientific">marine metagenome</name>
    <dbReference type="NCBI Taxonomy" id="408172"/>
    <lineage>
        <taxon>unclassified sequences</taxon>
        <taxon>metagenomes</taxon>
        <taxon>ecological metagenomes</taxon>
    </lineage>
</organism>
<evidence type="ECO:0000313" key="5">
    <source>
        <dbReference type="EMBL" id="SVB18760.1"/>
    </source>
</evidence>
<feature type="non-terminal residue" evidence="5">
    <location>
        <position position="372"/>
    </location>
</feature>